<gene>
    <name evidence="1" type="ORF">LCGC14_1944390</name>
</gene>
<organism evidence="1">
    <name type="scientific">marine sediment metagenome</name>
    <dbReference type="NCBI Taxonomy" id="412755"/>
    <lineage>
        <taxon>unclassified sequences</taxon>
        <taxon>metagenomes</taxon>
        <taxon>ecological metagenomes</taxon>
    </lineage>
</organism>
<name>A0A0F9IGG5_9ZZZZ</name>
<accession>A0A0F9IGG5</accession>
<proteinExistence type="predicted"/>
<reference evidence="1" key="1">
    <citation type="journal article" date="2015" name="Nature">
        <title>Complex archaea that bridge the gap between prokaryotes and eukaryotes.</title>
        <authorList>
            <person name="Spang A."/>
            <person name="Saw J.H."/>
            <person name="Jorgensen S.L."/>
            <person name="Zaremba-Niedzwiedzka K."/>
            <person name="Martijn J."/>
            <person name="Lind A.E."/>
            <person name="van Eijk R."/>
            <person name="Schleper C."/>
            <person name="Guy L."/>
            <person name="Ettema T.J."/>
        </authorList>
    </citation>
    <scope>NUCLEOTIDE SEQUENCE</scope>
</reference>
<sequence length="78" mass="8684">MMSKSDAEKNVVALLNRGGKLIRELKISTTSFKIILGSAVTHFPLTLLDKMKKARIIVIQDVACMHSVYKLNKKTKPA</sequence>
<evidence type="ECO:0000313" key="1">
    <source>
        <dbReference type="EMBL" id="KKL86472.1"/>
    </source>
</evidence>
<dbReference type="EMBL" id="LAZR01021108">
    <property type="protein sequence ID" value="KKL86472.1"/>
    <property type="molecule type" value="Genomic_DNA"/>
</dbReference>
<comment type="caution">
    <text evidence="1">The sequence shown here is derived from an EMBL/GenBank/DDBJ whole genome shotgun (WGS) entry which is preliminary data.</text>
</comment>
<dbReference type="AlphaFoldDB" id="A0A0F9IGG5"/>
<protein>
    <submittedName>
        <fullName evidence="1">Uncharacterized protein</fullName>
    </submittedName>
</protein>